<dbReference type="AlphaFoldDB" id="A0A4Z2FDY7"/>
<dbReference type="EMBL" id="SRLO01001288">
    <property type="protein sequence ID" value="TNN39339.1"/>
    <property type="molecule type" value="Genomic_DNA"/>
</dbReference>
<reference evidence="1 2" key="1">
    <citation type="submission" date="2019-03" db="EMBL/GenBank/DDBJ databases">
        <title>First draft genome of Liparis tanakae, snailfish: a comprehensive survey of snailfish specific genes.</title>
        <authorList>
            <person name="Kim W."/>
            <person name="Song I."/>
            <person name="Jeong J.-H."/>
            <person name="Kim D."/>
            <person name="Kim S."/>
            <person name="Ryu S."/>
            <person name="Song J.Y."/>
            <person name="Lee S.K."/>
        </authorList>
    </citation>
    <scope>NUCLEOTIDE SEQUENCE [LARGE SCALE GENOMIC DNA]</scope>
    <source>
        <tissue evidence="1">Muscle</tissue>
    </source>
</reference>
<evidence type="ECO:0000313" key="2">
    <source>
        <dbReference type="Proteomes" id="UP000314294"/>
    </source>
</evidence>
<accession>A0A4Z2FDY7</accession>
<comment type="caution">
    <text evidence="1">The sequence shown here is derived from an EMBL/GenBank/DDBJ whole genome shotgun (WGS) entry which is preliminary data.</text>
</comment>
<evidence type="ECO:0000313" key="1">
    <source>
        <dbReference type="EMBL" id="TNN39339.1"/>
    </source>
</evidence>
<dbReference type="OrthoDB" id="10572742at2759"/>
<sequence length="156" mass="17424">MTLLMKLTMAAAGCSGSISANRWHTFSVALPARRATKPNILRSTRRVRGRLGARADTLKWTTVAAGRGLRASVLLVALAMASGPVRDSVSREFRYSTLQAERETRTMWIHDMNNTRREHPLLVRMKNCTTCSLLEEVRRRAGVCGALQILKLPHQI</sequence>
<organism evidence="1 2">
    <name type="scientific">Liparis tanakae</name>
    <name type="common">Tanaka's snailfish</name>
    <dbReference type="NCBI Taxonomy" id="230148"/>
    <lineage>
        <taxon>Eukaryota</taxon>
        <taxon>Metazoa</taxon>
        <taxon>Chordata</taxon>
        <taxon>Craniata</taxon>
        <taxon>Vertebrata</taxon>
        <taxon>Euteleostomi</taxon>
        <taxon>Actinopterygii</taxon>
        <taxon>Neopterygii</taxon>
        <taxon>Teleostei</taxon>
        <taxon>Neoteleostei</taxon>
        <taxon>Acanthomorphata</taxon>
        <taxon>Eupercaria</taxon>
        <taxon>Perciformes</taxon>
        <taxon>Cottioidei</taxon>
        <taxon>Cottales</taxon>
        <taxon>Liparidae</taxon>
        <taxon>Liparis</taxon>
    </lineage>
</organism>
<dbReference type="Proteomes" id="UP000314294">
    <property type="component" value="Unassembled WGS sequence"/>
</dbReference>
<name>A0A4Z2FDY7_9TELE</name>
<gene>
    <name evidence="1" type="ORF">EYF80_050487</name>
</gene>
<keyword evidence="2" id="KW-1185">Reference proteome</keyword>
<protein>
    <submittedName>
        <fullName evidence="1">Uncharacterized protein</fullName>
    </submittedName>
</protein>
<proteinExistence type="predicted"/>